<evidence type="ECO:0000256" key="1">
    <source>
        <dbReference type="SAM" id="MobiDB-lite"/>
    </source>
</evidence>
<dbReference type="GeneID" id="81623677"/>
<proteinExistence type="predicted"/>
<feature type="compositionally biased region" description="Low complexity" evidence="1">
    <location>
        <begin position="95"/>
        <end position="109"/>
    </location>
</feature>
<evidence type="ECO:0000313" key="3">
    <source>
        <dbReference type="Proteomes" id="UP001148312"/>
    </source>
</evidence>
<dbReference type="Proteomes" id="UP001148312">
    <property type="component" value="Unassembled WGS sequence"/>
</dbReference>
<dbReference type="RefSeq" id="XP_056790969.1">
    <property type="nucleotide sequence ID" value="XM_056933428.1"/>
</dbReference>
<protein>
    <submittedName>
        <fullName evidence="2">Uncharacterized protein</fullName>
    </submittedName>
</protein>
<keyword evidence="3" id="KW-1185">Reference proteome</keyword>
<reference evidence="2" key="2">
    <citation type="journal article" date="2023" name="IMA Fungus">
        <title>Comparative genomic study of the Penicillium genus elucidates a diverse pangenome and 15 lateral gene transfer events.</title>
        <authorList>
            <person name="Petersen C."/>
            <person name="Sorensen T."/>
            <person name="Nielsen M.R."/>
            <person name="Sondergaard T.E."/>
            <person name="Sorensen J.L."/>
            <person name="Fitzpatrick D.A."/>
            <person name="Frisvad J.C."/>
            <person name="Nielsen K.L."/>
        </authorList>
    </citation>
    <scope>NUCLEOTIDE SEQUENCE</scope>
    <source>
        <strain evidence="2">IBT 30728</strain>
    </source>
</reference>
<comment type="caution">
    <text evidence="2">The sequence shown here is derived from an EMBL/GenBank/DDBJ whole genome shotgun (WGS) entry which is preliminary data.</text>
</comment>
<evidence type="ECO:0000313" key="2">
    <source>
        <dbReference type="EMBL" id="KAJ5488936.1"/>
    </source>
</evidence>
<dbReference type="AlphaFoldDB" id="A0A9X0BXM1"/>
<dbReference type="EMBL" id="JAPWDQ010000004">
    <property type="protein sequence ID" value="KAJ5488936.1"/>
    <property type="molecule type" value="Genomic_DNA"/>
</dbReference>
<accession>A0A9X0BXM1</accession>
<sequence length="115" mass="12590">MLVIRTEQHGRLVEAKFNKSGVFKVRPSPVYGFTKREGAPWELFAHYLACEPIDGPIVEFVDDEEKEQESSGFPQSSLTRYPAALGLSNAGQRNLPPGSDLGSSGSDVGKYSDDK</sequence>
<organism evidence="2 3">
    <name type="scientific">Penicillium diatomitis</name>
    <dbReference type="NCBI Taxonomy" id="2819901"/>
    <lineage>
        <taxon>Eukaryota</taxon>
        <taxon>Fungi</taxon>
        <taxon>Dikarya</taxon>
        <taxon>Ascomycota</taxon>
        <taxon>Pezizomycotina</taxon>
        <taxon>Eurotiomycetes</taxon>
        <taxon>Eurotiomycetidae</taxon>
        <taxon>Eurotiales</taxon>
        <taxon>Aspergillaceae</taxon>
        <taxon>Penicillium</taxon>
    </lineage>
</organism>
<feature type="region of interest" description="Disordered" evidence="1">
    <location>
        <begin position="87"/>
        <end position="115"/>
    </location>
</feature>
<gene>
    <name evidence="2" type="ORF">N7539_003826</name>
</gene>
<name>A0A9X0BXM1_9EURO</name>
<reference evidence="2" key="1">
    <citation type="submission" date="2022-12" db="EMBL/GenBank/DDBJ databases">
        <authorList>
            <person name="Petersen C."/>
        </authorList>
    </citation>
    <scope>NUCLEOTIDE SEQUENCE</scope>
    <source>
        <strain evidence="2">IBT 30728</strain>
    </source>
</reference>